<dbReference type="InterPro" id="IPR023214">
    <property type="entry name" value="HAD_sf"/>
</dbReference>
<dbReference type="InterPro" id="IPR036412">
    <property type="entry name" value="HAD-like_sf"/>
</dbReference>
<evidence type="ECO:0000256" key="12">
    <source>
        <dbReference type="ARBA" id="ARBA00022842"/>
    </source>
</evidence>
<accession>A0A7C5HD28</accession>
<dbReference type="GO" id="GO:0046872">
    <property type="term" value="F:metal ion binding"/>
    <property type="evidence" value="ECO:0007669"/>
    <property type="project" value="UniProtKB-KW"/>
</dbReference>
<evidence type="ECO:0000256" key="3">
    <source>
        <dbReference type="ARBA" id="ARBA00004418"/>
    </source>
</evidence>
<comment type="cofactor">
    <cofactor evidence="2">
        <name>Mg(2+)</name>
        <dbReference type="ChEBI" id="CHEBI:18420"/>
    </cofactor>
</comment>
<sequence length="213" mass="23434">MTAQFRVIIALLYLLAATACSPTHYVSMEKLRKSLPAKPVVAGFDIDDTVLFSSPGFHYALTNHDGFDGTNRYGDKPLESKAFWNDMNGQFDKFSLPKKSGKALVRMHADRGDTIIFITARDSSQVSIVPQILMQTFGIATPEVIFTCNQSKAPSIVANHITIYYGDSDSDITAAQKANARPIRVLRPPLSNNPYSYNEVGKLGEEVLRGSAE</sequence>
<comment type="subcellular location">
    <subcellularLocation>
        <location evidence="3">Periplasm</location>
    </subcellularLocation>
</comment>
<keyword evidence="8" id="KW-0479">Metal-binding</keyword>
<dbReference type="AlphaFoldDB" id="A0A7C5HD28"/>
<evidence type="ECO:0000256" key="9">
    <source>
        <dbReference type="ARBA" id="ARBA00022729"/>
    </source>
</evidence>
<dbReference type="PROSITE" id="PS51257">
    <property type="entry name" value="PROKAR_LIPOPROTEIN"/>
    <property type="match status" value="1"/>
</dbReference>
<evidence type="ECO:0000256" key="4">
    <source>
        <dbReference type="ARBA" id="ARBA00007752"/>
    </source>
</evidence>
<organism evidence="13">
    <name type="scientific">Chlorobaculum parvum</name>
    <dbReference type="NCBI Taxonomy" id="274539"/>
    <lineage>
        <taxon>Bacteria</taxon>
        <taxon>Pseudomonadati</taxon>
        <taxon>Chlorobiota</taxon>
        <taxon>Chlorobiia</taxon>
        <taxon>Chlorobiales</taxon>
        <taxon>Chlorobiaceae</taxon>
        <taxon>Chlorobaculum</taxon>
    </lineage>
</organism>
<proteinExistence type="inferred from homology"/>
<comment type="caution">
    <text evidence="13">The sequence shown here is derived from an EMBL/GenBank/DDBJ whole genome shotgun (WGS) entry which is preliminary data.</text>
</comment>
<evidence type="ECO:0000256" key="2">
    <source>
        <dbReference type="ARBA" id="ARBA00001946"/>
    </source>
</evidence>
<evidence type="ECO:0000256" key="1">
    <source>
        <dbReference type="ARBA" id="ARBA00000032"/>
    </source>
</evidence>
<evidence type="ECO:0000256" key="10">
    <source>
        <dbReference type="ARBA" id="ARBA00022764"/>
    </source>
</evidence>
<reference evidence="13" key="1">
    <citation type="journal article" date="2020" name="mSystems">
        <title>Genome- and Community-Level Interaction Insights into Carbon Utilization and Element Cycling Functions of Hydrothermarchaeota in Hydrothermal Sediment.</title>
        <authorList>
            <person name="Zhou Z."/>
            <person name="Liu Y."/>
            <person name="Xu W."/>
            <person name="Pan J."/>
            <person name="Luo Z.H."/>
            <person name="Li M."/>
        </authorList>
    </citation>
    <scope>NUCLEOTIDE SEQUENCE [LARGE SCALE GENOMIC DNA]</scope>
    <source>
        <strain evidence="13">HyVt-633</strain>
    </source>
</reference>
<evidence type="ECO:0000313" key="13">
    <source>
        <dbReference type="EMBL" id="HHE32839.1"/>
    </source>
</evidence>
<evidence type="ECO:0000256" key="7">
    <source>
        <dbReference type="ARBA" id="ARBA00022113"/>
    </source>
</evidence>
<dbReference type="SUPFAM" id="SSF56784">
    <property type="entry name" value="HAD-like"/>
    <property type="match status" value="1"/>
</dbReference>
<dbReference type="SFLD" id="SFLDS00003">
    <property type="entry name" value="Haloacid_Dehalogenase"/>
    <property type="match status" value="1"/>
</dbReference>
<comment type="similarity">
    <text evidence="4">Belongs to the class B bacterial acid phosphatase family.</text>
</comment>
<comment type="subunit">
    <text evidence="5">Homotetramer.</text>
</comment>
<comment type="catalytic activity">
    <reaction evidence="1">
        <text>a phosphate monoester + H2O = an alcohol + phosphate</text>
        <dbReference type="Rhea" id="RHEA:15017"/>
        <dbReference type="ChEBI" id="CHEBI:15377"/>
        <dbReference type="ChEBI" id="CHEBI:30879"/>
        <dbReference type="ChEBI" id="CHEBI:43474"/>
        <dbReference type="ChEBI" id="CHEBI:67140"/>
        <dbReference type="EC" id="3.1.3.2"/>
    </reaction>
</comment>
<dbReference type="InterPro" id="IPR005519">
    <property type="entry name" value="Acid_phosphat_B-like"/>
</dbReference>
<dbReference type="InterPro" id="IPR010025">
    <property type="entry name" value="HAD-SF_ppase_IIIB_AphA"/>
</dbReference>
<dbReference type="EC" id="3.1.3.2" evidence="6"/>
<dbReference type="Gene3D" id="3.40.50.1000">
    <property type="entry name" value="HAD superfamily/HAD-like"/>
    <property type="match status" value="1"/>
</dbReference>
<keyword evidence="12" id="KW-0460">Magnesium</keyword>
<name>A0A7C5HD28_9CHLB</name>
<keyword evidence="9" id="KW-0732">Signal</keyword>
<dbReference type="GO" id="GO:0030288">
    <property type="term" value="C:outer membrane-bounded periplasmic space"/>
    <property type="evidence" value="ECO:0007669"/>
    <property type="project" value="InterPro"/>
</dbReference>
<evidence type="ECO:0000256" key="11">
    <source>
        <dbReference type="ARBA" id="ARBA00022801"/>
    </source>
</evidence>
<gene>
    <name evidence="13" type="ORF">ENL07_09535</name>
</gene>
<evidence type="ECO:0000256" key="6">
    <source>
        <dbReference type="ARBA" id="ARBA00012646"/>
    </source>
</evidence>
<dbReference type="SFLD" id="SFLDG01127">
    <property type="entry name" value="C1.3:_Acid_Phosphatase_Like"/>
    <property type="match status" value="1"/>
</dbReference>
<dbReference type="Pfam" id="PF03767">
    <property type="entry name" value="Acid_phosphat_B"/>
    <property type="match status" value="1"/>
</dbReference>
<dbReference type="GO" id="GO:0003993">
    <property type="term" value="F:acid phosphatase activity"/>
    <property type="evidence" value="ECO:0007669"/>
    <property type="project" value="UniProtKB-EC"/>
</dbReference>
<evidence type="ECO:0000256" key="8">
    <source>
        <dbReference type="ARBA" id="ARBA00022723"/>
    </source>
</evidence>
<dbReference type="Proteomes" id="UP000886058">
    <property type="component" value="Unassembled WGS sequence"/>
</dbReference>
<protein>
    <recommendedName>
        <fullName evidence="7">Class B acid phosphatase</fullName>
        <ecNumber evidence="6">3.1.3.2</ecNumber>
    </recommendedName>
</protein>
<evidence type="ECO:0000256" key="5">
    <source>
        <dbReference type="ARBA" id="ARBA00011881"/>
    </source>
</evidence>
<keyword evidence="10" id="KW-0574">Periplasm</keyword>
<keyword evidence="11 13" id="KW-0378">Hydrolase</keyword>
<dbReference type="EMBL" id="DRSQ01000205">
    <property type="protein sequence ID" value="HHE32839.1"/>
    <property type="molecule type" value="Genomic_DNA"/>
</dbReference>